<name>B1XX16_LEPCP</name>
<accession>B1XX16</accession>
<proteinExistence type="predicted"/>
<dbReference type="KEGG" id="lch:Lcho_0387"/>
<sequence length="38" mass="4174" precursor="true">MKKFRWTDWAAAAALVFALSAFAGSENLDDPQASAQMR</sequence>
<evidence type="ECO:0000256" key="1">
    <source>
        <dbReference type="SAM" id="SignalP"/>
    </source>
</evidence>
<dbReference type="STRING" id="395495.Lcho_0387"/>
<feature type="chain" id="PRO_5002772834" evidence="1">
    <location>
        <begin position="24"/>
        <end position="38"/>
    </location>
</feature>
<protein>
    <submittedName>
        <fullName evidence="2">Uncharacterized protein</fullName>
    </submittedName>
</protein>
<dbReference type="EMBL" id="CP001013">
    <property type="protein sequence ID" value="ACB32662.1"/>
    <property type="molecule type" value="Genomic_DNA"/>
</dbReference>
<keyword evidence="3" id="KW-1185">Reference proteome</keyword>
<evidence type="ECO:0000313" key="2">
    <source>
        <dbReference type="EMBL" id="ACB32662.1"/>
    </source>
</evidence>
<feature type="signal peptide" evidence="1">
    <location>
        <begin position="1"/>
        <end position="23"/>
    </location>
</feature>
<reference evidence="2 3" key="1">
    <citation type="submission" date="2008-03" db="EMBL/GenBank/DDBJ databases">
        <title>Complete sequence of Leptothrix cholodnii SP-6.</title>
        <authorList>
            <consortium name="US DOE Joint Genome Institute"/>
            <person name="Copeland A."/>
            <person name="Lucas S."/>
            <person name="Lapidus A."/>
            <person name="Glavina del Rio T."/>
            <person name="Dalin E."/>
            <person name="Tice H."/>
            <person name="Bruce D."/>
            <person name="Goodwin L."/>
            <person name="Pitluck S."/>
            <person name="Chertkov O."/>
            <person name="Brettin T."/>
            <person name="Detter J.C."/>
            <person name="Han C."/>
            <person name="Kuske C.R."/>
            <person name="Schmutz J."/>
            <person name="Larimer F."/>
            <person name="Land M."/>
            <person name="Hauser L."/>
            <person name="Kyrpides N."/>
            <person name="Lykidis A."/>
            <person name="Emerson D."/>
            <person name="Richardson P."/>
        </authorList>
    </citation>
    <scope>NUCLEOTIDE SEQUENCE [LARGE SCALE GENOMIC DNA]</scope>
    <source>
        <strain evidence="3">ATCC 51168 / LMG 8142 / SP-6</strain>
    </source>
</reference>
<evidence type="ECO:0000313" key="3">
    <source>
        <dbReference type="Proteomes" id="UP000001693"/>
    </source>
</evidence>
<gene>
    <name evidence="2" type="ordered locus">Lcho_0387</name>
</gene>
<dbReference type="Proteomes" id="UP000001693">
    <property type="component" value="Chromosome"/>
</dbReference>
<organism evidence="2 3">
    <name type="scientific">Leptothrix cholodnii (strain ATCC 51168 / LMG 8142 / SP-6)</name>
    <name type="common">Leptothrix discophora (strain SP-6)</name>
    <dbReference type="NCBI Taxonomy" id="395495"/>
    <lineage>
        <taxon>Bacteria</taxon>
        <taxon>Pseudomonadati</taxon>
        <taxon>Pseudomonadota</taxon>
        <taxon>Betaproteobacteria</taxon>
        <taxon>Burkholderiales</taxon>
        <taxon>Sphaerotilaceae</taxon>
        <taxon>Leptothrix</taxon>
    </lineage>
</organism>
<dbReference type="HOGENOM" id="CLU_3329565_0_0_4"/>
<keyword evidence="1" id="KW-0732">Signal</keyword>
<dbReference type="AlphaFoldDB" id="B1XX16"/>